<feature type="transmembrane region" description="Helical" evidence="14">
    <location>
        <begin position="6"/>
        <end position="28"/>
    </location>
</feature>
<keyword evidence="13 14" id="KW-0472">Membrane</keyword>
<evidence type="ECO:0000256" key="4">
    <source>
        <dbReference type="ARBA" id="ARBA00022475"/>
    </source>
</evidence>
<proteinExistence type="predicted"/>
<dbReference type="EC" id="2.7.13.3" evidence="3"/>
<dbReference type="OrthoDB" id="9776552at2"/>
<evidence type="ECO:0000256" key="14">
    <source>
        <dbReference type="SAM" id="Phobius"/>
    </source>
</evidence>
<dbReference type="Gene3D" id="3.30.565.10">
    <property type="entry name" value="Histidine kinase-like ATPase, C-terminal domain"/>
    <property type="match status" value="1"/>
</dbReference>
<dbReference type="PANTHER" id="PTHR34220">
    <property type="entry name" value="SENSOR HISTIDINE KINASE YPDA"/>
    <property type="match status" value="1"/>
</dbReference>
<evidence type="ECO:0000256" key="7">
    <source>
        <dbReference type="ARBA" id="ARBA00022692"/>
    </source>
</evidence>
<reference evidence="17 18" key="1">
    <citation type="submission" date="2016-10" db="EMBL/GenBank/DDBJ databases">
        <authorList>
            <person name="de Groot N.N."/>
        </authorList>
    </citation>
    <scope>NUCLEOTIDE SEQUENCE [LARGE SCALE GENOMIC DNA]</scope>
    <source>
        <strain evidence="17 18">DSM 20581</strain>
    </source>
</reference>
<evidence type="ECO:0000259" key="16">
    <source>
        <dbReference type="SMART" id="SM00387"/>
    </source>
</evidence>
<dbReference type="SMART" id="SM00065">
    <property type="entry name" value="GAF"/>
    <property type="match status" value="1"/>
</dbReference>
<name>A0A1I5WPJ7_9LACT</name>
<dbReference type="GO" id="GO:0005524">
    <property type="term" value="F:ATP binding"/>
    <property type="evidence" value="ECO:0007669"/>
    <property type="project" value="UniProtKB-KW"/>
</dbReference>
<dbReference type="EMBL" id="FOXW01000003">
    <property type="protein sequence ID" value="SFQ21428.1"/>
    <property type="molecule type" value="Genomic_DNA"/>
</dbReference>
<dbReference type="InterPro" id="IPR036890">
    <property type="entry name" value="HATPase_C_sf"/>
</dbReference>
<sequence length="591" mass="65504">MLSLFILLLERSGLIILLAYLLINISYFKTALANRKDLSVKIKLIMVFGVFALISNYTGVEINKDQLIMNQFVTQLSADSALANTRVLTIGVSGLIGGPLVGTIVGLISAVVRYFQGGGNVHIYVISSLLIGLFSGHFGGRFVKKGNYPSAVDGIKIGFLMELVQMLCILLLGSSFAESWELVRFIALPMLLTNSIGTAVFLSIIDTSLKQEEQTKAVQTHDVLQLTNQTLPYFRSGLNEESCEKAAKTIKEWMKVDAVSITNQDRILAHVGAASDHHIPSTEIITDLSKQVLSSGKLREAHSRQEIGCNRSDCPLAAAIVIPLQSKNKTVGTLKLYFTDPSKLTFVERQLAEGLGNIFSQQIELGEIEEQSKLLQDAEIKSLQSQVNPHFFFNSINTISALIRIDSEKARTLLIQLSNFFRSNLTGARTNMIPLTKELQQVEAFQTLEEARFPGRYKLTIDYDKELEQTLLPPFLIQVLVENAFRHAFKHRKTGNHVWVDVHGEEETIQISVSDNGVGIDPALVDKLGKEIIPSEKGSGSALENLNKRLIGLFGESAKLQFQSTAQGTTVSCRIQRRELEEGKHAYIDRR</sequence>
<keyword evidence="18" id="KW-1185">Reference proteome</keyword>
<keyword evidence="6" id="KW-0808">Transferase</keyword>
<feature type="transmembrane region" description="Helical" evidence="14">
    <location>
        <begin position="185"/>
        <end position="205"/>
    </location>
</feature>
<feature type="transmembrane region" description="Helical" evidence="14">
    <location>
        <begin position="155"/>
        <end position="173"/>
    </location>
</feature>
<evidence type="ECO:0000256" key="2">
    <source>
        <dbReference type="ARBA" id="ARBA00004651"/>
    </source>
</evidence>
<feature type="transmembrane region" description="Helical" evidence="14">
    <location>
        <begin position="40"/>
        <end position="60"/>
    </location>
</feature>
<dbReference type="Pfam" id="PF02518">
    <property type="entry name" value="HATPase_c"/>
    <property type="match status" value="1"/>
</dbReference>
<dbReference type="InterPro" id="IPR003594">
    <property type="entry name" value="HATPase_dom"/>
</dbReference>
<dbReference type="Pfam" id="PF07694">
    <property type="entry name" value="5TM-5TMR_LYT"/>
    <property type="match status" value="1"/>
</dbReference>
<feature type="domain" description="GAF" evidence="15">
    <location>
        <begin position="238"/>
        <end position="373"/>
    </location>
</feature>
<keyword evidence="8" id="KW-0547">Nucleotide-binding</keyword>
<dbReference type="Proteomes" id="UP000199136">
    <property type="component" value="Unassembled WGS sequence"/>
</dbReference>
<evidence type="ECO:0000256" key="11">
    <source>
        <dbReference type="ARBA" id="ARBA00022989"/>
    </source>
</evidence>
<dbReference type="SUPFAM" id="SSF55781">
    <property type="entry name" value="GAF domain-like"/>
    <property type="match status" value="1"/>
</dbReference>
<keyword evidence="5" id="KW-0597">Phosphoprotein</keyword>
<feature type="transmembrane region" description="Helical" evidence="14">
    <location>
        <begin position="123"/>
        <end position="143"/>
    </location>
</feature>
<feature type="domain" description="Histidine kinase/HSP90-like ATPase" evidence="16">
    <location>
        <begin position="472"/>
        <end position="579"/>
    </location>
</feature>
<accession>A0A1I5WPJ7</accession>
<protein>
    <recommendedName>
        <fullName evidence="3">histidine kinase</fullName>
        <ecNumber evidence="3">2.7.13.3</ecNumber>
    </recommendedName>
</protein>
<dbReference type="Gene3D" id="3.30.450.40">
    <property type="match status" value="1"/>
</dbReference>
<dbReference type="InterPro" id="IPR003018">
    <property type="entry name" value="GAF"/>
</dbReference>
<dbReference type="Gene3D" id="1.10.1760.20">
    <property type="match status" value="1"/>
</dbReference>
<dbReference type="STRING" id="82801.SAMN04488506_0999"/>
<dbReference type="GO" id="GO:0005886">
    <property type="term" value="C:plasma membrane"/>
    <property type="evidence" value="ECO:0007669"/>
    <property type="project" value="UniProtKB-SubCell"/>
</dbReference>
<dbReference type="Pfam" id="PF06580">
    <property type="entry name" value="His_kinase"/>
    <property type="match status" value="1"/>
</dbReference>
<keyword evidence="4" id="KW-1003">Cell membrane</keyword>
<evidence type="ECO:0000256" key="6">
    <source>
        <dbReference type="ARBA" id="ARBA00022679"/>
    </source>
</evidence>
<dbReference type="InterPro" id="IPR050640">
    <property type="entry name" value="Bact_2-comp_sensor_kinase"/>
</dbReference>
<evidence type="ECO:0000256" key="8">
    <source>
        <dbReference type="ARBA" id="ARBA00022741"/>
    </source>
</evidence>
<comment type="catalytic activity">
    <reaction evidence="1">
        <text>ATP + protein L-histidine = ADP + protein N-phospho-L-histidine.</text>
        <dbReference type="EC" id="2.7.13.3"/>
    </reaction>
</comment>
<keyword evidence="7 14" id="KW-0812">Transmembrane</keyword>
<organism evidence="17 18">
    <name type="scientific">Desemzia incerta</name>
    <dbReference type="NCBI Taxonomy" id="82801"/>
    <lineage>
        <taxon>Bacteria</taxon>
        <taxon>Bacillati</taxon>
        <taxon>Bacillota</taxon>
        <taxon>Bacilli</taxon>
        <taxon>Lactobacillales</taxon>
        <taxon>Carnobacteriaceae</taxon>
        <taxon>Desemzia</taxon>
    </lineage>
</organism>
<keyword evidence="12" id="KW-0902">Two-component regulatory system</keyword>
<evidence type="ECO:0000259" key="15">
    <source>
        <dbReference type="SMART" id="SM00065"/>
    </source>
</evidence>
<evidence type="ECO:0000256" key="9">
    <source>
        <dbReference type="ARBA" id="ARBA00022777"/>
    </source>
</evidence>
<dbReference type="Pfam" id="PF13492">
    <property type="entry name" value="GAF_3"/>
    <property type="match status" value="1"/>
</dbReference>
<evidence type="ECO:0000313" key="18">
    <source>
        <dbReference type="Proteomes" id="UP000199136"/>
    </source>
</evidence>
<evidence type="ECO:0000256" key="1">
    <source>
        <dbReference type="ARBA" id="ARBA00000085"/>
    </source>
</evidence>
<gene>
    <name evidence="17" type="ORF">SAMN04488506_0999</name>
</gene>
<keyword evidence="11 14" id="KW-1133">Transmembrane helix</keyword>
<evidence type="ECO:0000256" key="13">
    <source>
        <dbReference type="ARBA" id="ARBA00023136"/>
    </source>
</evidence>
<dbReference type="InterPro" id="IPR010559">
    <property type="entry name" value="Sig_transdc_His_kin_internal"/>
</dbReference>
<evidence type="ECO:0000256" key="3">
    <source>
        <dbReference type="ARBA" id="ARBA00012438"/>
    </source>
</evidence>
<evidence type="ECO:0000256" key="5">
    <source>
        <dbReference type="ARBA" id="ARBA00022553"/>
    </source>
</evidence>
<dbReference type="GO" id="GO:0000155">
    <property type="term" value="F:phosphorelay sensor kinase activity"/>
    <property type="evidence" value="ECO:0007669"/>
    <property type="project" value="InterPro"/>
</dbReference>
<dbReference type="InterPro" id="IPR011620">
    <property type="entry name" value="Sig_transdc_His_kinase_LytS_TM"/>
</dbReference>
<dbReference type="AlphaFoldDB" id="A0A1I5WPJ7"/>
<dbReference type="SMART" id="SM00387">
    <property type="entry name" value="HATPase_c"/>
    <property type="match status" value="1"/>
</dbReference>
<dbReference type="GO" id="GO:0071555">
    <property type="term" value="P:cell wall organization"/>
    <property type="evidence" value="ECO:0007669"/>
    <property type="project" value="InterPro"/>
</dbReference>
<evidence type="ECO:0000256" key="12">
    <source>
        <dbReference type="ARBA" id="ARBA00023012"/>
    </source>
</evidence>
<keyword evidence="10" id="KW-0067">ATP-binding</keyword>
<feature type="transmembrane region" description="Helical" evidence="14">
    <location>
        <begin position="87"/>
        <end position="111"/>
    </location>
</feature>
<dbReference type="PANTHER" id="PTHR34220:SF7">
    <property type="entry name" value="SENSOR HISTIDINE KINASE YPDA"/>
    <property type="match status" value="1"/>
</dbReference>
<dbReference type="RefSeq" id="WP_092480053.1">
    <property type="nucleotide sequence ID" value="NZ_FOXW01000003.1"/>
</dbReference>
<evidence type="ECO:0000313" key="17">
    <source>
        <dbReference type="EMBL" id="SFQ21428.1"/>
    </source>
</evidence>
<dbReference type="SUPFAM" id="SSF55874">
    <property type="entry name" value="ATPase domain of HSP90 chaperone/DNA topoisomerase II/histidine kinase"/>
    <property type="match status" value="1"/>
</dbReference>
<keyword evidence="9 17" id="KW-0418">Kinase</keyword>
<comment type="subcellular location">
    <subcellularLocation>
        <location evidence="2">Cell membrane</location>
        <topology evidence="2">Multi-pass membrane protein</topology>
    </subcellularLocation>
</comment>
<dbReference type="InterPro" id="IPR029016">
    <property type="entry name" value="GAF-like_dom_sf"/>
</dbReference>
<evidence type="ECO:0000256" key="10">
    <source>
        <dbReference type="ARBA" id="ARBA00022840"/>
    </source>
</evidence>